<dbReference type="HOGENOM" id="CLU_2229658_0_0_1"/>
<name>A0A0C2ZAC7_9AGAM</name>
<sequence>MVCVMDSATFLARTLSATLQYTGIRFRWIMHALQQKGNDSLWEKINWYSHVQAEVALLEHLLAACNKEGLVIQVPAVAAQVLEWVSVQEPDVQTLMCQIKTINVLK</sequence>
<accession>A0A0C2ZAC7</accession>
<evidence type="ECO:0000313" key="2">
    <source>
        <dbReference type="Proteomes" id="UP000053989"/>
    </source>
</evidence>
<proteinExistence type="predicted"/>
<dbReference type="Proteomes" id="UP000053989">
    <property type="component" value="Unassembled WGS sequence"/>
</dbReference>
<evidence type="ECO:0000313" key="1">
    <source>
        <dbReference type="EMBL" id="KIM50052.1"/>
    </source>
</evidence>
<reference evidence="2" key="2">
    <citation type="submission" date="2015-01" db="EMBL/GenBank/DDBJ databases">
        <title>Evolutionary Origins and Diversification of the Mycorrhizal Mutualists.</title>
        <authorList>
            <consortium name="DOE Joint Genome Institute"/>
            <consortium name="Mycorrhizal Genomics Consortium"/>
            <person name="Kohler A."/>
            <person name="Kuo A."/>
            <person name="Nagy L.G."/>
            <person name="Floudas D."/>
            <person name="Copeland A."/>
            <person name="Barry K.W."/>
            <person name="Cichocki N."/>
            <person name="Veneault-Fourrey C."/>
            <person name="LaButti K."/>
            <person name="Lindquist E.A."/>
            <person name="Lipzen A."/>
            <person name="Lundell T."/>
            <person name="Morin E."/>
            <person name="Murat C."/>
            <person name="Riley R."/>
            <person name="Ohm R."/>
            <person name="Sun H."/>
            <person name="Tunlid A."/>
            <person name="Henrissat B."/>
            <person name="Grigoriev I.V."/>
            <person name="Hibbett D.S."/>
            <person name="Martin F."/>
        </authorList>
    </citation>
    <scope>NUCLEOTIDE SEQUENCE [LARGE SCALE GENOMIC DNA]</scope>
    <source>
        <strain evidence="2">Foug A</strain>
    </source>
</reference>
<reference evidence="1 2" key="1">
    <citation type="submission" date="2014-04" db="EMBL/GenBank/DDBJ databases">
        <authorList>
            <consortium name="DOE Joint Genome Institute"/>
            <person name="Kuo A."/>
            <person name="Kohler A."/>
            <person name="Nagy L.G."/>
            <person name="Floudas D."/>
            <person name="Copeland A."/>
            <person name="Barry K.W."/>
            <person name="Cichocki N."/>
            <person name="Veneault-Fourrey C."/>
            <person name="LaButti K."/>
            <person name="Lindquist E.A."/>
            <person name="Lipzen A."/>
            <person name="Lundell T."/>
            <person name="Morin E."/>
            <person name="Murat C."/>
            <person name="Sun H."/>
            <person name="Tunlid A."/>
            <person name="Henrissat B."/>
            <person name="Grigoriev I.V."/>
            <person name="Hibbett D.S."/>
            <person name="Martin F."/>
            <person name="Nordberg H.P."/>
            <person name="Cantor M.N."/>
            <person name="Hua S.X."/>
        </authorList>
    </citation>
    <scope>NUCLEOTIDE SEQUENCE [LARGE SCALE GENOMIC DNA]</scope>
    <source>
        <strain evidence="1 2">Foug A</strain>
    </source>
</reference>
<keyword evidence="2" id="KW-1185">Reference proteome</keyword>
<dbReference type="EMBL" id="KN822777">
    <property type="protein sequence ID" value="KIM50052.1"/>
    <property type="molecule type" value="Genomic_DNA"/>
</dbReference>
<feature type="non-terminal residue" evidence="1">
    <location>
        <position position="106"/>
    </location>
</feature>
<dbReference type="InParanoid" id="A0A0C2ZAC7"/>
<organism evidence="1 2">
    <name type="scientific">Scleroderma citrinum Foug A</name>
    <dbReference type="NCBI Taxonomy" id="1036808"/>
    <lineage>
        <taxon>Eukaryota</taxon>
        <taxon>Fungi</taxon>
        <taxon>Dikarya</taxon>
        <taxon>Basidiomycota</taxon>
        <taxon>Agaricomycotina</taxon>
        <taxon>Agaricomycetes</taxon>
        <taxon>Agaricomycetidae</taxon>
        <taxon>Boletales</taxon>
        <taxon>Sclerodermatineae</taxon>
        <taxon>Sclerodermataceae</taxon>
        <taxon>Scleroderma</taxon>
    </lineage>
</organism>
<gene>
    <name evidence="1" type="ORF">SCLCIDRAFT_12395</name>
</gene>
<protein>
    <submittedName>
        <fullName evidence="1">Uncharacterized protein</fullName>
    </submittedName>
</protein>
<dbReference type="AlphaFoldDB" id="A0A0C2ZAC7"/>